<dbReference type="PIRSF" id="PIRSF029792">
    <property type="entry name" value="Pro_racemase"/>
    <property type="match status" value="1"/>
</dbReference>
<dbReference type="RefSeq" id="WP_008952990.1">
    <property type="nucleotide sequence ID" value="NZ_ACIS01000002.1"/>
</dbReference>
<dbReference type="InterPro" id="IPR008794">
    <property type="entry name" value="Pro_racemase_fam"/>
</dbReference>
<evidence type="ECO:0000256" key="1">
    <source>
        <dbReference type="ARBA" id="ARBA00007529"/>
    </source>
</evidence>
<organism evidence="2 3">
    <name type="scientific">Pseudogulbenkiania ferrooxidans 2002</name>
    <dbReference type="NCBI Taxonomy" id="279714"/>
    <lineage>
        <taxon>Bacteria</taxon>
        <taxon>Pseudomonadati</taxon>
        <taxon>Pseudomonadota</taxon>
        <taxon>Betaproteobacteria</taxon>
        <taxon>Neisseriales</taxon>
        <taxon>Chromobacteriaceae</taxon>
        <taxon>Pseudogulbenkiania</taxon>
    </lineage>
</organism>
<dbReference type="Proteomes" id="UP000003165">
    <property type="component" value="Unassembled WGS sequence"/>
</dbReference>
<reference evidence="2 3" key="1">
    <citation type="submission" date="2009-02" db="EMBL/GenBank/DDBJ databases">
        <title>Sequencing of the draft genome and assembly of Lutiella nitroferrum 2002.</title>
        <authorList>
            <consortium name="US DOE Joint Genome Institute (JGI-PGF)"/>
            <person name="Lucas S."/>
            <person name="Copeland A."/>
            <person name="Lapidus A."/>
            <person name="Glavina del Rio T."/>
            <person name="Tice H."/>
            <person name="Bruce D."/>
            <person name="Goodwin L."/>
            <person name="Pitluck S."/>
            <person name="Larimer F."/>
            <person name="Land M.L."/>
            <person name="Hauser L."/>
            <person name="Coates J.D."/>
        </authorList>
    </citation>
    <scope>NUCLEOTIDE SEQUENCE [LARGE SCALE GENOMIC DNA]</scope>
    <source>
        <strain evidence="2 3">2002</strain>
    </source>
</reference>
<protein>
    <submittedName>
        <fullName evidence="2">Proline racemase</fullName>
    </submittedName>
</protein>
<comment type="similarity">
    <text evidence="1">Belongs to the proline racemase family.</text>
</comment>
<dbReference type="FunFam" id="3.10.310.10:FF:000003">
    <property type="entry name" value="Proline racemase"/>
    <property type="match status" value="1"/>
</dbReference>
<dbReference type="SUPFAM" id="SSF54506">
    <property type="entry name" value="Diaminopimelate epimerase-like"/>
    <property type="match status" value="1"/>
</dbReference>
<dbReference type="PANTHER" id="PTHR33442">
    <property type="entry name" value="TRANS-3-HYDROXY-L-PROLINE DEHYDRATASE"/>
    <property type="match status" value="1"/>
</dbReference>
<dbReference type="Gene3D" id="3.10.310.10">
    <property type="entry name" value="Diaminopimelate Epimerase, Chain A, domain 1"/>
    <property type="match status" value="2"/>
</dbReference>
<dbReference type="PANTHER" id="PTHR33442:SF1">
    <property type="entry name" value="TRANS-3-HYDROXY-L-PROLINE DEHYDRATASE"/>
    <property type="match status" value="1"/>
</dbReference>
<dbReference type="EMBL" id="ACIS01000002">
    <property type="protein sequence ID" value="EEG09954.1"/>
    <property type="molecule type" value="Genomic_DNA"/>
</dbReference>
<name>B9Z071_9NEIS</name>
<sequence>MTETWQSNEFDTIEMHTGGEPVRIIPGLLDAIRGDDILAKRRDMRDRLDGVRRMLMFEPRGHYDMYGAVLVRPSLPGADLAVLFIHNEGYSTMCGHAVIALARYAVEQGLVARSLPLTRVGIECPCGLVCAWVAEDGSVSFDSVPAFAFALDHQVDVPGIGSISVDIGYGGAFYAVVDAARLGVSLDGRLRDLVEAATALSDAVRRSIRVRHPDADDLGFLYGSILTDGRERAGDGPSRNVCVFADAEVDRSPTGSGVTTRMALRHARGLVDSGEACVFESITGARFGASVNGPAVLPGHHAVTVRVSGRAHYSGRARWSLEPGDEIGRGFLLR</sequence>
<evidence type="ECO:0000313" key="3">
    <source>
        <dbReference type="Proteomes" id="UP000003165"/>
    </source>
</evidence>
<comment type="caution">
    <text evidence="2">The sequence shown here is derived from an EMBL/GenBank/DDBJ whole genome shotgun (WGS) entry which is preliminary data.</text>
</comment>
<evidence type="ECO:0000313" key="2">
    <source>
        <dbReference type="EMBL" id="EEG09954.1"/>
    </source>
</evidence>
<dbReference type="eggNOG" id="COG3938">
    <property type="taxonomic scope" value="Bacteria"/>
</dbReference>
<accession>B9Z071</accession>
<dbReference type="Pfam" id="PF05544">
    <property type="entry name" value="Pro_racemase"/>
    <property type="match status" value="1"/>
</dbReference>
<gene>
    <name evidence="2" type="ORF">FuraDRAFT_0970</name>
</gene>
<keyword evidence="3" id="KW-1185">Reference proteome</keyword>
<dbReference type="SFLD" id="SFLDS00028">
    <property type="entry name" value="Proline_Racemase"/>
    <property type="match status" value="1"/>
</dbReference>
<dbReference type="AlphaFoldDB" id="B9Z071"/>
<dbReference type="GO" id="GO:0016836">
    <property type="term" value="F:hydro-lyase activity"/>
    <property type="evidence" value="ECO:0007669"/>
    <property type="project" value="TreeGrafter"/>
</dbReference>
<proteinExistence type="inferred from homology"/>